<name>A0A7S1YKJ6_9STRA</name>
<accession>A0A7S1YKJ6</accession>
<sequence length="152" mass="17248">MAGRRSLEPNRRKEILDAIQTMLVDTPSLELVNWEFYDSQQNNNDGNVDPHAQILEVMKHAVVVLGPHGANLWNAVFMPPGGLVMEFNTWQYEFTDQDCRTYGYSMANAAGHSFALVETEGFGYENRDLLPPVQDVVAIMEDFLRTKNLLKT</sequence>
<evidence type="ECO:0000313" key="1">
    <source>
        <dbReference type="EMBL" id="CAD9311792.1"/>
    </source>
</evidence>
<gene>
    <name evidence="1" type="ORF">GOCE00092_LOCUS27530</name>
</gene>
<dbReference type="AlphaFoldDB" id="A0A7S1YKJ6"/>
<reference evidence="1" key="1">
    <citation type="submission" date="2021-01" db="EMBL/GenBank/DDBJ databases">
        <authorList>
            <person name="Corre E."/>
            <person name="Pelletier E."/>
            <person name="Niang G."/>
            <person name="Scheremetjew M."/>
            <person name="Finn R."/>
            <person name="Kale V."/>
            <person name="Holt S."/>
            <person name="Cochrane G."/>
            <person name="Meng A."/>
            <person name="Brown T."/>
            <person name="Cohen L."/>
        </authorList>
    </citation>
    <scope>NUCLEOTIDE SEQUENCE</scope>
    <source>
        <strain evidence="1">CCMP 410</strain>
    </source>
</reference>
<organism evidence="1">
    <name type="scientific">Grammatophora oceanica</name>
    <dbReference type="NCBI Taxonomy" id="210454"/>
    <lineage>
        <taxon>Eukaryota</taxon>
        <taxon>Sar</taxon>
        <taxon>Stramenopiles</taxon>
        <taxon>Ochrophyta</taxon>
        <taxon>Bacillariophyta</taxon>
        <taxon>Fragilariophyceae</taxon>
        <taxon>Fragilariophycidae</taxon>
        <taxon>Rhabdonematales</taxon>
        <taxon>Grammatophoraceae</taxon>
        <taxon>Grammatophora</taxon>
    </lineage>
</organism>
<protein>
    <submittedName>
        <fullName evidence="1">Uncharacterized protein</fullName>
    </submittedName>
</protein>
<dbReference type="EMBL" id="HBGK01052308">
    <property type="protein sequence ID" value="CAD9311792.1"/>
    <property type="molecule type" value="Transcribed_RNA"/>
</dbReference>
<proteinExistence type="predicted"/>